<feature type="compositionally biased region" description="Acidic residues" evidence="1">
    <location>
        <begin position="163"/>
        <end position="175"/>
    </location>
</feature>
<evidence type="ECO:0000313" key="3">
    <source>
        <dbReference type="EMBL" id="MQY04146.1"/>
    </source>
</evidence>
<organism evidence="3 4">
    <name type="scientific">Actinomadura macrotermitis</name>
    <dbReference type="NCBI Taxonomy" id="2585200"/>
    <lineage>
        <taxon>Bacteria</taxon>
        <taxon>Bacillati</taxon>
        <taxon>Actinomycetota</taxon>
        <taxon>Actinomycetes</taxon>
        <taxon>Streptosporangiales</taxon>
        <taxon>Thermomonosporaceae</taxon>
        <taxon>Actinomadura</taxon>
    </lineage>
</organism>
<name>A0A7K0BSY0_9ACTN</name>
<evidence type="ECO:0000313" key="4">
    <source>
        <dbReference type="Proteomes" id="UP000487268"/>
    </source>
</evidence>
<keyword evidence="4" id="KW-1185">Reference proteome</keyword>
<dbReference type="InterPro" id="IPR021235">
    <property type="entry name" value="DUF2637"/>
</dbReference>
<feature type="region of interest" description="Disordered" evidence="1">
    <location>
        <begin position="268"/>
        <end position="300"/>
    </location>
</feature>
<feature type="transmembrane region" description="Helical" evidence="2">
    <location>
        <begin position="48"/>
        <end position="69"/>
    </location>
</feature>
<keyword evidence="2" id="KW-1133">Transmembrane helix</keyword>
<protein>
    <recommendedName>
        <fullName evidence="5">DUF2637 domain-containing protein</fullName>
    </recommendedName>
</protein>
<accession>A0A7K0BSY0</accession>
<feature type="transmembrane region" description="Helical" evidence="2">
    <location>
        <begin position="118"/>
        <end position="137"/>
    </location>
</feature>
<dbReference type="RefSeq" id="WP_153531957.1">
    <property type="nucleotide sequence ID" value="NZ_WEGH01000001.1"/>
</dbReference>
<feature type="transmembrane region" description="Helical" evidence="2">
    <location>
        <begin position="81"/>
        <end position="98"/>
    </location>
</feature>
<evidence type="ECO:0000256" key="2">
    <source>
        <dbReference type="SAM" id="Phobius"/>
    </source>
</evidence>
<comment type="caution">
    <text evidence="3">The sequence shown here is derived from an EMBL/GenBank/DDBJ whole genome shotgun (WGS) entry which is preliminary data.</text>
</comment>
<reference evidence="3 4" key="1">
    <citation type="submission" date="2019-10" db="EMBL/GenBank/DDBJ databases">
        <title>Actinomadura rubteroloni sp. nov. and Actinomadura macrotermitis sp. nov., isolated from the gut of fungus growing-termite Macrotermes natalensis.</title>
        <authorList>
            <person name="Benndorf R."/>
            <person name="Martin K."/>
            <person name="Kuefner M."/>
            <person name="De Beer W."/>
            <person name="Kaster A.-K."/>
            <person name="Vollmers J."/>
            <person name="Poulsen M."/>
            <person name="Beemelmanns C."/>
        </authorList>
    </citation>
    <scope>NUCLEOTIDE SEQUENCE [LARGE SCALE GENOMIC DNA]</scope>
    <source>
        <strain evidence="3 4">RB68</strain>
    </source>
</reference>
<keyword evidence="2" id="KW-0472">Membrane</keyword>
<gene>
    <name evidence="3" type="ORF">ACRB68_21970</name>
</gene>
<feature type="compositionally biased region" description="Low complexity" evidence="1">
    <location>
        <begin position="143"/>
        <end position="161"/>
    </location>
</feature>
<dbReference type="EMBL" id="WEGH01000001">
    <property type="protein sequence ID" value="MQY04146.1"/>
    <property type="molecule type" value="Genomic_DNA"/>
</dbReference>
<feature type="region of interest" description="Disordered" evidence="1">
    <location>
        <begin position="143"/>
        <end position="179"/>
    </location>
</feature>
<evidence type="ECO:0008006" key="5">
    <source>
        <dbReference type="Google" id="ProtNLM"/>
    </source>
</evidence>
<dbReference type="Proteomes" id="UP000487268">
    <property type="component" value="Unassembled WGS sequence"/>
</dbReference>
<dbReference type="AlphaFoldDB" id="A0A7K0BSY0"/>
<dbReference type="OrthoDB" id="3405422at2"/>
<proteinExistence type="predicted"/>
<keyword evidence="2" id="KW-0812">Transmembrane</keyword>
<sequence length="300" mass="30897">MNSAKLWATGAFGLGVAVSISANVAHTYHPGADVIAAAHQAGGYVPPIGAQVAAAFYPLALLLVVELLARMPWPGGWWWRLARYGGTGLVAAVAAVVSYRHMAALLAAYGEDELTSRIGPAAVDGLMVVASFALLALGREATTATTPAEAPAERPALPAVADETADPGTDDAPAEQEERGAIGHGSATWTAWPLPALQVADDDAAGAVPGVDLSHPGRRVADDGHAGHDPIRSLADAVRSASASGLSRRRIAEEFEISRHRVNKILGPELQPEMAGASTARPINGHPVDHPPGTDDLTDA</sequence>
<evidence type="ECO:0000256" key="1">
    <source>
        <dbReference type="SAM" id="MobiDB-lite"/>
    </source>
</evidence>
<dbReference type="Pfam" id="PF10935">
    <property type="entry name" value="DUF2637"/>
    <property type="match status" value="1"/>
</dbReference>